<dbReference type="EMBL" id="JAFREP010000003">
    <property type="protein sequence ID" value="MBO1317605.1"/>
    <property type="molecule type" value="Genomic_DNA"/>
</dbReference>
<proteinExistence type="predicted"/>
<accession>A0A8J7QFN9</accession>
<keyword evidence="4" id="KW-1185">Reference proteome</keyword>
<comment type="caution">
    <text evidence="3">The sequence shown here is derived from an EMBL/GenBank/DDBJ whole genome shotgun (WGS) entry which is preliminary data.</text>
</comment>
<evidence type="ECO:0000313" key="4">
    <source>
        <dbReference type="Proteomes" id="UP000664417"/>
    </source>
</evidence>
<feature type="domain" description="GerMN" evidence="2">
    <location>
        <begin position="97"/>
        <end position="187"/>
    </location>
</feature>
<evidence type="ECO:0000313" key="3">
    <source>
        <dbReference type="EMBL" id="MBO1317605.1"/>
    </source>
</evidence>
<dbReference type="PROSITE" id="PS51257">
    <property type="entry name" value="PROKAR_LIPOPROTEIN"/>
    <property type="match status" value="1"/>
</dbReference>
<dbReference type="AlphaFoldDB" id="A0A8J7QFN9"/>
<dbReference type="SMART" id="SM00909">
    <property type="entry name" value="Germane"/>
    <property type="match status" value="1"/>
</dbReference>
<gene>
    <name evidence="3" type="ORF">J3U88_03965</name>
</gene>
<feature type="signal peptide" evidence="1">
    <location>
        <begin position="1"/>
        <end position="20"/>
    </location>
</feature>
<reference evidence="3" key="1">
    <citation type="submission" date="2021-03" db="EMBL/GenBank/DDBJ databases">
        <authorList>
            <person name="Wang G."/>
        </authorList>
    </citation>
    <scope>NUCLEOTIDE SEQUENCE</scope>
    <source>
        <strain evidence="3">KCTC 12899</strain>
    </source>
</reference>
<sequence>MKHCALLLSALLLGFLAACQSTERVTAPISDEAQTQADLALVENNALDQNPTPSNDPSPWFDEDAQRKVMIYFRHSEYDGLIPLQRAIVKNSRTSQLLQVIDHLTIPPREAEGRAIWPKDTYVREVYMVADGTVVIDFKQKFLANLQVGAGGETYLVYSLVNSILDNFEDATQVKILVEGNGSETLLGHVDIETPLKRSAMVYTVIPEPRLEDLITIEELEPLPTQAESNTPKDAPQN</sequence>
<dbReference type="RefSeq" id="WP_207856938.1">
    <property type="nucleotide sequence ID" value="NZ_JAFREP010000003.1"/>
</dbReference>
<feature type="chain" id="PRO_5035202136" evidence="1">
    <location>
        <begin position="21"/>
        <end position="238"/>
    </location>
</feature>
<evidence type="ECO:0000256" key="1">
    <source>
        <dbReference type="SAM" id="SignalP"/>
    </source>
</evidence>
<organism evidence="3 4">
    <name type="scientific">Acanthopleuribacter pedis</name>
    <dbReference type="NCBI Taxonomy" id="442870"/>
    <lineage>
        <taxon>Bacteria</taxon>
        <taxon>Pseudomonadati</taxon>
        <taxon>Acidobacteriota</taxon>
        <taxon>Holophagae</taxon>
        <taxon>Acanthopleuribacterales</taxon>
        <taxon>Acanthopleuribacteraceae</taxon>
        <taxon>Acanthopleuribacter</taxon>
    </lineage>
</organism>
<dbReference type="InterPro" id="IPR019606">
    <property type="entry name" value="GerMN"/>
</dbReference>
<protein>
    <submittedName>
        <fullName evidence="3">GerMN domain-containing protein</fullName>
    </submittedName>
</protein>
<dbReference type="Proteomes" id="UP000664417">
    <property type="component" value="Unassembled WGS sequence"/>
</dbReference>
<evidence type="ECO:0000259" key="2">
    <source>
        <dbReference type="SMART" id="SM00909"/>
    </source>
</evidence>
<keyword evidence="1" id="KW-0732">Signal</keyword>
<name>A0A8J7QFN9_9BACT</name>
<dbReference type="Pfam" id="PF10646">
    <property type="entry name" value="Germane"/>
    <property type="match status" value="1"/>
</dbReference>